<dbReference type="InterPro" id="IPR011990">
    <property type="entry name" value="TPR-like_helical_dom_sf"/>
</dbReference>
<proteinExistence type="predicted"/>
<gene>
    <name evidence="3" type="ORF">ABS772_05615</name>
</gene>
<evidence type="ECO:0000313" key="4">
    <source>
        <dbReference type="Proteomes" id="UP001480955"/>
    </source>
</evidence>
<dbReference type="RefSeq" id="WP_350392883.1">
    <property type="nucleotide sequence ID" value="NZ_JBELQE010000033.1"/>
</dbReference>
<dbReference type="SUPFAM" id="SSF48452">
    <property type="entry name" value="TPR-like"/>
    <property type="match status" value="1"/>
</dbReference>
<accession>A0ABV1QJ63</accession>
<evidence type="ECO:0000313" key="3">
    <source>
        <dbReference type="EMBL" id="MER2249389.1"/>
    </source>
</evidence>
<dbReference type="Proteomes" id="UP001480955">
    <property type="component" value="Unassembled WGS sequence"/>
</dbReference>
<name>A0ABV1QJ63_9HYPH</name>
<organism evidence="3 4">
    <name type="scientific">Methylorubrum podarium</name>
    <dbReference type="NCBI Taxonomy" id="200476"/>
    <lineage>
        <taxon>Bacteria</taxon>
        <taxon>Pseudomonadati</taxon>
        <taxon>Pseudomonadota</taxon>
        <taxon>Alphaproteobacteria</taxon>
        <taxon>Hyphomicrobiales</taxon>
        <taxon>Methylobacteriaceae</taxon>
        <taxon>Methylorubrum</taxon>
    </lineage>
</organism>
<feature type="compositionally biased region" description="Low complexity" evidence="1">
    <location>
        <begin position="617"/>
        <end position="633"/>
    </location>
</feature>
<evidence type="ECO:0000256" key="2">
    <source>
        <dbReference type="SAM" id="SignalP"/>
    </source>
</evidence>
<keyword evidence="2" id="KW-0732">Signal</keyword>
<feature type="signal peptide" evidence="2">
    <location>
        <begin position="1"/>
        <end position="34"/>
    </location>
</feature>
<evidence type="ECO:0008006" key="5">
    <source>
        <dbReference type="Google" id="ProtNLM"/>
    </source>
</evidence>
<feature type="region of interest" description="Disordered" evidence="1">
    <location>
        <begin position="603"/>
        <end position="660"/>
    </location>
</feature>
<feature type="chain" id="PRO_5046478949" description="Tetratricopeptide repeat protein" evidence="2">
    <location>
        <begin position="35"/>
        <end position="660"/>
    </location>
</feature>
<protein>
    <recommendedName>
        <fullName evidence="5">Tetratricopeptide repeat protein</fullName>
    </recommendedName>
</protein>
<sequence>MPWALEPAFRPRRGGTALLILLGASLGCAGPAAAQPLPARPGTSVVLQPSERRAPVILETTPATPLQTEIIDESALRYYAANGQTHRVQAEIRRLQRRYPNWIVPTDLDTVKPSPPEEAPLWDLFTAGRFDDLRASIAARRALDPDWQPSEELARKLGRGTFRSEVKAAAQSGAWAEIVARIGADPDAMQAPDIDIAWYVAEAYARIGQTAAAASVYRGILERQSETALRLATIQKAMANLPMAQVETLLALGRAAADGSSEFKPIQSDITRSRIAAFLHGETDMRVPPAELASFGESARRLGDAGQISMLGWYAHRRRQFREALDWFKAAIARGGDSTVAHGLALSLIEIGQEREAEEVAFAWRGPSLENTILYIDLMARRLTQSPAVPLEPHRTDRFAKVVLAASSGEGAQALGWYAYNSCQYETALEWFERAAAWMPREPVILGYALTLARLKRTREYLEVLNRYDGLFPKVVEQAFPADVQPGDPTPCSARAAPAPVIQVASAAGPTRVPKPSAGRTAAVQPVAVKRTDFPVAVAAENPLHFAGGSIAPDPARDGEYLRPTRLAQPPLVARRVVGVAAMPYERYGYTLLPGWNGTDRPSFQIGSGSPPVGTLAQAEAAAEPRAGAQRPASRGEADRFGAFDVNPAGARPDTRSLGQ</sequence>
<dbReference type="Gene3D" id="1.25.40.10">
    <property type="entry name" value="Tetratricopeptide repeat domain"/>
    <property type="match status" value="1"/>
</dbReference>
<dbReference type="EMBL" id="JBELQE010000033">
    <property type="protein sequence ID" value="MER2249389.1"/>
    <property type="molecule type" value="Genomic_DNA"/>
</dbReference>
<keyword evidence="4" id="KW-1185">Reference proteome</keyword>
<comment type="caution">
    <text evidence="3">The sequence shown here is derived from an EMBL/GenBank/DDBJ whole genome shotgun (WGS) entry which is preliminary data.</text>
</comment>
<evidence type="ECO:0000256" key="1">
    <source>
        <dbReference type="SAM" id="MobiDB-lite"/>
    </source>
</evidence>
<reference evidence="3 4" key="1">
    <citation type="submission" date="2024-06" db="EMBL/GenBank/DDBJ databases">
        <authorList>
            <person name="Campbell A.G."/>
        </authorList>
    </citation>
    <scope>NUCLEOTIDE SEQUENCE [LARGE SCALE GENOMIC DNA]</scope>
    <source>
        <strain evidence="3 4">EM12</strain>
    </source>
</reference>